<evidence type="ECO:0000313" key="2">
    <source>
        <dbReference type="Proteomes" id="UP001153954"/>
    </source>
</evidence>
<protein>
    <submittedName>
        <fullName evidence="1">Uncharacterized protein</fullName>
    </submittedName>
</protein>
<name>A0AAU9VF52_EUPED</name>
<comment type="caution">
    <text evidence="1">The sequence shown here is derived from an EMBL/GenBank/DDBJ whole genome shotgun (WGS) entry which is preliminary data.</text>
</comment>
<evidence type="ECO:0000313" key="1">
    <source>
        <dbReference type="EMBL" id="CAH2108965.1"/>
    </source>
</evidence>
<accession>A0AAU9VF52</accession>
<organism evidence="1 2">
    <name type="scientific">Euphydryas editha</name>
    <name type="common">Edith's checkerspot</name>
    <dbReference type="NCBI Taxonomy" id="104508"/>
    <lineage>
        <taxon>Eukaryota</taxon>
        <taxon>Metazoa</taxon>
        <taxon>Ecdysozoa</taxon>
        <taxon>Arthropoda</taxon>
        <taxon>Hexapoda</taxon>
        <taxon>Insecta</taxon>
        <taxon>Pterygota</taxon>
        <taxon>Neoptera</taxon>
        <taxon>Endopterygota</taxon>
        <taxon>Lepidoptera</taxon>
        <taxon>Glossata</taxon>
        <taxon>Ditrysia</taxon>
        <taxon>Papilionoidea</taxon>
        <taxon>Nymphalidae</taxon>
        <taxon>Nymphalinae</taxon>
        <taxon>Euphydryas</taxon>
    </lineage>
</organism>
<dbReference type="EMBL" id="CAKOGL010000044">
    <property type="protein sequence ID" value="CAH2108965.1"/>
    <property type="molecule type" value="Genomic_DNA"/>
</dbReference>
<sequence length="107" mass="12262">MEYAFKGLFTTYMTQKYVAKTPLSKVNTENKTELIPLENGELKKPEVSIRPDLLGQEISETNVSRSSRFGASFQEPSPKTCKLSSTWIVEWRRLPLDAIHEDVVKEK</sequence>
<dbReference type="AlphaFoldDB" id="A0AAU9VF52"/>
<gene>
    <name evidence="1" type="ORF">EEDITHA_LOCUS22854</name>
</gene>
<reference evidence="1" key="1">
    <citation type="submission" date="2022-03" db="EMBL/GenBank/DDBJ databases">
        <authorList>
            <person name="Tunstrom K."/>
        </authorList>
    </citation>
    <scope>NUCLEOTIDE SEQUENCE</scope>
</reference>
<proteinExistence type="predicted"/>
<keyword evidence="2" id="KW-1185">Reference proteome</keyword>
<dbReference type="Proteomes" id="UP001153954">
    <property type="component" value="Unassembled WGS sequence"/>
</dbReference>